<keyword evidence="1" id="KW-0472">Membrane</keyword>
<proteinExistence type="predicted"/>
<name>A0A1H6QQ93_9RHOB</name>
<dbReference type="Proteomes" id="UP000199379">
    <property type="component" value="Unassembled WGS sequence"/>
</dbReference>
<dbReference type="STRING" id="1227549.SAMN05444007_101197"/>
<dbReference type="AlphaFoldDB" id="A0A1H6QQ93"/>
<evidence type="ECO:0000313" key="3">
    <source>
        <dbReference type="Proteomes" id="UP000199379"/>
    </source>
</evidence>
<keyword evidence="3" id="KW-1185">Reference proteome</keyword>
<accession>A0A1H6QQ93</accession>
<protein>
    <submittedName>
        <fullName evidence="2">Uncharacterized protein</fullName>
    </submittedName>
</protein>
<dbReference type="EMBL" id="FNYD01000001">
    <property type="protein sequence ID" value="SEI44186.1"/>
    <property type="molecule type" value="Genomic_DNA"/>
</dbReference>
<gene>
    <name evidence="2" type="ORF">SAMN05444007_101197</name>
</gene>
<reference evidence="2 3" key="1">
    <citation type="submission" date="2016-10" db="EMBL/GenBank/DDBJ databases">
        <authorList>
            <person name="de Groot N.N."/>
        </authorList>
    </citation>
    <scope>NUCLEOTIDE SEQUENCE [LARGE SCALE GENOMIC DNA]</scope>
    <source>
        <strain evidence="2 3">DSM 29340</strain>
    </source>
</reference>
<evidence type="ECO:0000313" key="2">
    <source>
        <dbReference type="EMBL" id="SEI44186.1"/>
    </source>
</evidence>
<feature type="transmembrane region" description="Helical" evidence="1">
    <location>
        <begin position="13"/>
        <end position="31"/>
    </location>
</feature>
<organism evidence="2 3">
    <name type="scientific">Cribrihabitans marinus</name>
    <dbReference type="NCBI Taxonomy" id="1227549"/>
    <lineage>
        <taxon>Bacteria</taxon>
        <taxon>Pseudomonadati</taxon>
        <taxon>Pseudomonadota</taxon>
        <taxon>Alphaproteobacteria</taxon>
        <taxon>Rhodobacterales</taxon>
        <taxon>Paracoccaceae</taxon>
        <taxon>Cribrihabitans</taxon>
    </lineage>
</organism>
<keyword evidence="1" id="KW-0812">Transmembrane</keyword>
<keyword evidence="1" id="KW-1133">Transmembrane helix</keyword>
<sequence length="55" mass="6125">MGQRFIMGRLVKFLVYIVCLSIIGLVGYAYVGPFFGVDFSAPQEEVRQPVVLDAD</sequence>
<evidence type="ECO:0000256" key="1">
    <source>
        <dbReference type="SAM" id="Phobius"/>
    </source>
</evidence>
<dbReference type="RefSeq" id="WP_188569637.1">
    <property type="nucleotide sequence ID" value="NZ_BMGV01000001.1"/>
</dbReference>